<evidence type="ECO:0008006" key="3">
    <source>
        <dbReference type="Google" id="ProtNLM"/>
    </source>
</evidence>
<proteinExistence type="predicted"/>
<organism evidence="1 2">
    <name type="scientific">Gossypium schwendimanii</name>
    <name type="common">Cotton</name>
    <dbReference type="NCBI Taxonomy" id="34291"/>
    <lineage>
        <taxon>Eukaryota</taxon>
        <taxon>Viridiplantae</taxon>
        <taxon>Streptophyta</taxon>
        <taxon>Embryophyta</taxon>
        <taxon>Tracheophyta</taxon>
        <taxon>Spermatophyta</taxon>
        <taxon>Magnoliopsida</taxon>
        <taxon>eudicotyledons</taxon>
        <taxon>Gunneridae</taxon>
        <taxon>Pentapetalae</taxon>
        <taxon>rosids</taxon>
        <taxon>malvids</taxon>
        <taxon>Malvales</taxon>
        <taxon>Malvaceae</taxon>
        <taxon>Malvoideae</taxon>
        <taxon>Gossypium</taxon>
    </lineage>
</organism>
<name>A0A7J9LDB7_GOSSC</name>
<keyword evidence="2" id="KW-1185">Reference proteome</keyword>
<dbReference type="AlphaFoldDB" id="A0A7J9LDB7"/>
<comment type="caution">
    <text evidence="1">The sequence shown here is derived from an EMBL/GenBank/DDBJ whole genome shotgun (WGS) entry which is preliminary data.</text>
</comment>
<evidence type="ECO:0000313" key="2">
    <source>
        <dbReference type="Proteomes" id="UP000593576"/>
    </source>
</evidence>
<dbReference type="EMBL" id="JABFAF010000006">
    <property type="protein sequence ID" value="MBA0856710.1"/>
    <property type="molecule type" value="Genomic_DNA"/>
</dbReference>
<gene>
    <name evidence="1" type="ORF">Goshw_001926</name>
</gene>
<protein>
    <recommendedName>
        <fullName evidence="3">DUF4283 domain-containing protein</fullName>
    </recommendedName>
</protein>
<evidence type="ECO:0000313" key="1">
    <source>
        <dbReference type="EMBL" id="MBA0856710.1"/>
    </source>
</evidence>
<sequence>MDNFHGKGDFELLEVDILRSSVNGIPSIHLSKWVNQILIKDMVCTVVIKLLGRSIGYSTLYNKYLTVQHWAVDFNTTQPYPSMVMEWIQLPGKVAKLDFNTNNGVRERFTRMSVHYGHVKEFCPNRMNRQKETEKGDANGKGE</sequence>
<dbReference type="OrthoDB" id="10424422at2759"/>
<dbReference type="Proteomes" id="UP000593576">
    <property type="component" value="Unassembled WGS sequence"/>
</dbReference>
<accession>A0A7J9LDB7</accession>
<reference evidence="1 2" key="1">
    <citation type="journal article" date="2019" name="Genome Biol. Evol.">
        <title>Insights into the evolution of the New World diploid cottons (Gossypium, subgenus Houzingenia) based on genome sequencing.</title>
        <authorList>
            <person name="Grover C.E."/>
            <person name="Arick M.A. 2nd"/>
            <person name="Thrash A."/>
            <person name="Conover J.L."/>
            <person name="Sanders W.S."/>
            <person name="Peterson D.G."/>
            <person name="Frelichowski J.E."/>
            <person name="Scheffler J.A."/>
            <person name="Scheffler B.E."/>
            <person name="Wendel J.F."/>
        </authorList>
    </citation>
    <scope>NUCLEOTIDE SEQUENCE [LARGE SCALE GENOMIC DNA]</scope>
    <source>
        <strain evidence="1">1</strain>
        <tissue evidence="1">Leaf</tissue>
    </source>
</reference>